<comment type="caution">
    <text evidence="2">The sequence shown here is derived from an EMBL/GenBank/DDBJ whole genome shotgun (WGS) entry which is preliminary data.</text>
</comment>
<reference evidence="2" key="1">
    <citation type="journal article" date="2022" name="Front. Genet.">
        <title>Chromosome-Scale Assembly of the Dendrobium nobile Genome Provides Insights Into the Molecular Mechanism of the Biosynthesis of the Medicinal Active Ingredient of Dendrobium.</title>
        <authorList>
            <person name="Xu Q."/>
            <person name="Niu S.-C."/>
            <person name="Li K.-L."/>
            <person name="Zheng P.-J."/>
            <person name="Zhang X.-J."/>
            <person name="Jia Y."/>
            <person name="Liu Y."/>
            <person name="Niu Y.-X."/>
            <person name="Yu L.-H."/>
            <person name="Chen D.-F."/>
            <person name="Zhang G.-Q."/>
        </authorList>
    </citation>
    <scope>NUCLEOTIDE SEQUENCE</scope>
    <source>
        <tissue evidence="2">Leaf</tissue>
    </source>
</reference>
<evidence type="ECO:0000256" key="1">
    <source>
        <dbReference type="SAM" id="MobiDB-lite"/>
    </source>
</evidence>
<keyword evidence="3" id="KW-1185">Reference proteome</keyword>
<evidence type="ECO:0000313" key="3">
    <source>
        <dbReference type="Proteomes" id="UP000829196"/>
    </source>
</evidence>
<protein>
    <submittedName>
        <fullName evidence="2">Uncharacterized protein</fullName>
    </submittedName>
</protein>
<sequence>MRAGGSASCPCTNQESGRGSRAEVIGMPGVFRINGDGGMGKNREPGKGKSPNAFVSRSKFRPLVLLDFGSIHPKKLCHTASR</sequence>
<name>A0A8T3BQB5_DENNO</name>
<proteinExistence type="predicted"/>
<evidence type="ECO:0000313" key="2">
    <source>
        <dbReference type="EMBL" id="KAI0519382.1"/>
    </source>
</evidence>
<dbReference type="EMBL" id="JAGYWB010000006">
    <property type="protein sequence ID" value="KAI0519382.1"/>
    <property type="molecule type" value="Genomic_DNA"/>
</dbReference>
<dbReference type="AlphaFoldDB" id="A0A8T3BQB5"/>
<organism evidence="2 3">
    <name type="scientific">Dendrobium nobile</name>
    <name type="common">Orchid</name>
    <dbReference type="NCBI Taxonomy" id="94219"/>
    <lineage>
        <taxon>Eukaryota</taxon>
        <taxon>Viridiplantae</taxon>
        <taxon>Streptophyta</taxon>
        <taxon>Embryophyta</taxon>
        <taxon>Tracheophyta</taxon>
        <taxon>Spermatophyta</taxon>
        <taxon>Magnoliopsida</taxon>
        <taxon>Liliopsida</taxon>
        <taxon>Asparagales</taxon>
        <taxon>Orchidaceae</taxon>
        <taxon>Epidendroideae</taxon>
        <taxon>Malaxideae</taxon>
        <taxon>Dendrobiinae</taxon>
        <taxon>Dendrobium</taxon>
    </lineage>
</organism>
<feature type="region of interest" description="Disordered" evidence="1">
    <location>
        <begin position="1"/>
        <end position="20"/>
    </location>
</feature>
<accession>A0A8T3BQB5</accession>
<dbReference type="Proteomes" id="UP000829196">
    <property type="component" value="Unassembled WGS sequence"/>
</dbReference>
<feature type="region of interest" description="Disordered" evidence="1">
    <location>
        <begin position="25"/>
        <end position="54"/>
    </location>
</feature>
<gene>
    <name evidence="2" type="ORF">KFK09_006828</name>
</gene>